<dbReference type="Pfam" id="PF11181">
    <property type="entry name" value="YflT"/>
    <property type="match status" value="1"/>
</dbReference>
<dbReference type="InterPro" id="IPR052967">
    <property type="entry name" value="Stress_Response_Assoc"/>
</dbReference>
<feature type="domain" description="General stress protein 17M-like" evidence="2">
    <location>
        <begin position="6"/>
        <end position="99"/>
    </location>
</feature>
<dbReference type="AlphaFoldDB" id="A0A1V2A6D2"/>
<dbReference type="Pfam" id="PF09557">
    <property type="entry name" value="DUF2382"/>
    <property type="match status" value="1"/>
</dbReference>
<gene>
    <name evidence="3" type="ORF">BTO28_10960</name>
</gene>
<dbReference type="STRING" id="1714355.BTO28_10960"/>
<evidence type="ECO:0000259" key="1">
    <source>
        <dbReference type="Pfam" id="PF09557"/>
    </source>
</evidence>
<dbReference type="PANTHER" id="PTHR38463">
    <property type="entry name" value="STRESS RESPONSE PROTEIN YSNF"/>
    <property type="match status" value="1"/>
</dbReference>
<dbReference type="OrthoDB" id="2678178at2"/>
<proteinExistence type="predicted"/>
<organism evidence="3 4">
    <name type="scientific">Domibacillus epiphyticus</name>
    <dbReference type="NCBI Taxonomy" id="1714355"/>
    <lineage>
        <taxon>Bacteria</taxon>
        <taxon>Bacillati</taxon>
        <taxon>Bacillota</taxon>
        <taxon>Bacilli</taxon>
        <taxon>Bacillales</taxon>
        <taxon>Bacillaceae</taxon>
        <taxon>Domibacillus</taxon>
    </lineage>
</organism>
<dbReference type="InterPro" id="IPR025889">
    <property type="entry name" value="GSP17M-like_dom"/>
</dbReference>
<reference evidence="3 4" key="1">
    <citation type="submission" date="2016-12" db="EMBL/GenBank/DDBJ databases">
        <title>Domibacillus sp. SAB 38T whole genome sequencing.</title>
        <authorList>
            <person name="Verma A."/>
            <person name="Ojha A.K."/>
            <person name="Krishnamurthi S."/>
        </authorList>
    </citation>
    <scope>NUCLEOTIDE SEQUENCE [LARGE SCALE GENOMIC DNA]</scope>
    <source>
        <strain evidence="3 4">SAB 38</strain>
    </source>
</reference>
<comment type="caution">
    <text evidence="3">The sequence shown here is derived from an EMBL/GenBank/DDBJ whole genome shotgun (WGS) entry which is preliminary data.</text>
</comment>
<evidence type="ECO:0008006" key="5">
    <source>
        <dbReference type="Google" id="ProtNLM"/>
    </source>
</evidence>
<evidence type="ECO:0000313" key="3">
    <source>
        <dbReference type="EMBL" id="OMP66565.1"/>
    </source>
</evidence>
<dbReference type="Proteomes" id="UP000188613">
    <property type="component" value="Unassembled WGS sequence"/>
</dbReference>
<evidence type="ECO:0000313" key="4">
    <source>
        <dbReference type="Proteomes" id="UP000188613"/>
    </source>
</evidence>
<feature type="domain" description="DUF2382" evidence="1">
    <location>
        <begin position="160"/>
        <end position="276"/>
    </location>
</feature>
<dbReference type="InterPro" id="IPR019060">
    <property type="entry name" value="DUF2382"/>
</dbReference>
<protein>
    <recommendedName>
        <fullName evidence="5">Stress response protein YsnF</fullName>
    </recommendedName>
</protein>
<dbReference type="EMBL" id="MSFI01000019">
    <property type="protein sequence ID" value="OMP66565.1"/>
    <property type="molecule type" value="Genomic_DNA"/>
</dbReference>
<sequence length="285" mass="32424">MEKKKFIGVYHSETELIAKIDELKRQGYTEGDIYVVAKNQEDISMVRGRTDAEVQTAGSSWMDRFIAFLSGEEPVRTAFRHMGVSDAEADRYYTEVENGGILLYVDHEYGLLYDEERTGGVVDPNLGGNAYAADQANLAGGTYASTDGRLDHELTEEEKLRLHEERIHVNKERVQTGEVHVDKKVVEEEKVLDVPVQREEVVVERRPVIDDAIIGSEDERDAAFKEDSETIRVPITEERIDVTKKPVVKEEIIISKRKVNETETVRDTVLREEANINEDSTKRNI</sequence>
<accession>A0A1V2A6D2</accession>
<keyword evidence="4" id="KW-1185">Reference proteome</keyword>
<name>A0A1V2A6D2_9BACI</name>
<dbReference type="NCBIfam" id="TIGR02271">
    <property type="entry name" value="YsnF/AvaK domain"/>
    <property type="match status" value="1"/>
</dbReference>
<evidence type="ECO:0000259" key="2">
    <source>
        <dbReference type="Pfam" id="PF11181"/>
    </source>
</evidence>
<dbReference type="RefSeq" id="WP_076766176.1">
    <property type="nucleotide sequence ID" value="NZ_MSFI01000019.1"/>
</dbReference>
<dbReference type="PANTHER" id="PTHR38463:SF1">
    <property type="entry name" value="STRESS RESPONSE PROTEIN YSNF"/>
    <property type="match status" value="1"/>
</dbReference>